<evidence type="ECO:0000313" key="1">
    <source>
        <dbReference type="EMBL" id="AWL91455.1"/>
    </source>
</evidence>
<reference evidence="2 4" key="4">
    <citation type="submission" date="2024-07" db="EMBL/GenBank/DDBJ databases">
        <title>Genomic Encyclopedia of Type Strains, Phase V (KMG-V): Genome sequencing to study the core and pangenomes of soil and plant-associated prokaryotes.</title>
        <authorList>
            <person name="Whitman W."/>
        </authorList>
    </citation>
    <scope>NUCLEOTIDE SEQUENCE [LARGE SCALE GENOMIC DNA]</scope>
    <source>
        <strain evidence="2 4">USDA 152</strain>
    </source>
</reference>
<dbReference type="GeneID" id="92969752"/>
<dbReference type="Gene3D" id="3.10.450.620">
    <property type="entry name" value="JHP933, nucleotidyltransferase-like core domain"/>
    <property type="match status" value="1"/>
</dbReference>
<dbReference type="EMBL" id="JBGBZJ010000003">
    <property type="protein sequence ID" value="MEY9455169.1"/>
    <property type="molecule type" value="Genomic_DNA"/>
</dbReference>
<dbReference type="Proteomes" id="UP001565369">
    <property type="component" value="Unassembled WGS sequence"/>
</dbReference>
<proteinExistence type="predicted"/>
<sequence length="341" mass="38292">MSDRFLNLSDAERREALGVAASNSGRPAHLLEKDVWVVWCLNALFSSPLGEHLVFKGGTSLSKAYGAIRRFSEDVDLTYDIRAIAPDLVKTSESNPVPQTRSQGKKWSDQVRERLPIWVKEKALPVINQCLENDKLSAKAEADDDKIFVRYAPLETGNGYVSPAVMLEFGARSTGEPSELHDVVCDAAQYLETLEFPTARPKTMKAERTFWEKATAIHVFCVQGKLRGERFARHWYDLVRLDDAGIADAALKDRELANTVAEHKTWFFSEKDLAGAMIDYHKVVNGALKLVPEGEARAVLEQDYQHMVDDGLLLDEPEIFDTLMQRCADIESRANRPALKI</sequence>
<reference evidence="1" key="3">
    <citation type="journal article" date="2018" name="Microbiol. Resour. Announc.">
        <title>Complete Genome Sequence of Bradyrhizobium ottawaense OO99(T), an Efficient Nitrogen-Fixing Symbiont of Soybean.</title>
        <authorList>
            <person name="Nguyen H.D.T."/>
            <person name="Cloutier S."/>
            <person name="Bromfield E.S.P."/>
        </authorList>
    </citation>
    <scope>NUCLEOTIDE SEQUENCE</scope>
    <source>
        <strain evidence="1">OO99</strain>
    </source>
</reference>
<dbReference type="GO" id="GO:0016740">
    <property type="term" value="F:transferase activity"/>
    <property type="evidence" value="ECO:0007669"/>
    <property type="project" value="UniProtKB-KW"/>
</dbReference>
<reference evidence="1 3" key="2">
    <citation type="journal article" date="2017" name="Syst. Appl. Microbiol.">
        <title>Soybeans inoculated with root zone soils of Canadian native legumes harbour diverse and novel Bradyrhizobium spp. that possess agricultural potential.</title>
        <authorList>
            <person name="Bromfield E.S.P."/>
            <person name="Cloutier S."/>
            <person name="Tambong J.T."/>
            <person name="Tran Thi T.V."/>
        </authorList>
    </citation>
    <scope>NUCLEOTIDE SEQUENCE [LARGE SCALE GENOMIC DNA]</scope>
    <source>
        <strain evidence="1 3">OO99</strain>
    </source>
</reference>
<evidence type="ECO:0000313" key="2">
    <source>
        <dbReference type="EMBL" id="MEY9455169.1"/>
    </source>
</evidence>
<dbReference type="RefSeq" id="WP_028143524.1">
    <property type="nucleotide sequence ID" value="NZ_AP021854.1"/>
</dbReference>
<dbReference type="OrthoDB" id="9780929at2"/>
<protein>
    <submittedName>
        <fullName evidence="1">Nucleotidyl transferase AbiEii/AbiGii toxin family protein</fullName>
    </submittedName>
</protein>
<dbReference type="Proteomes" id="UP000215703">
    <property type="component" value="Chromosome"/>
</dbReference>
<name>A0A2U8P1A7_9BRAD</name>
<keyword evidence="1" id="KW-0808">Transferase</keyword>
<dbReference type="Pfam" id="PF08843">
    <property type="entry name" value="AbiEii"/>
    <property type="match status" value="1"/>
</dbReference>
<dbReference type="InterPro" id="IPR014942">
    <property type="entry name" value="AbiEii"/>
</dbReference>
<dbReference type="KEGG" id="bot:CIT37_03635"/>
<keyword evidence="4" id="KW-1185">Reference proteome</keyword>
<accession>A0A5H2Z9A3</accession>
<organism evidence="1 3">
    <name type="scientific">Bradyrhizobium ottawaense</name>
    <dbReference type="NCBI Taxonomy" id="931866"/>
    <lineage>
        <taxon>Bacteria</taxon>
        <taxon>Pseudomonadati</taxon>
        <taxon>Pseudomonadota</taxon>
        <taxon>Alphaproteobacteria</taxon>
        <taxon>Hyphomicrobiales</taxon>
        <taxon>Nitrobacteraceae</taxon>
        <taxon>Bradyrhizobium</taxon>
    </lineage>
</organism>
<gene>
    <name evidence="2" type="ORF">ABIG07_004117</name>
    <name evidence="1" type="ORF">CIT37_03635</name>
</gene>
<evidence type="ECO:0000313" key="3">
    <source>
        <dbReference type="Proteomes" id="UP000215703"/>
    </source>
</evidence>
<evidence type="ECO:0000313" key="4">
    <source>
        <dbReference type="Proteomes" id="UP001565369"/>
    </source>
</evidence>
<accession>A0A2U8P1A7</accession>
<dbReference type="EMBL" id="CP029425">
    <property type="protein sequence ID" value="AWL91455.1"/>
    <property type="molecule type" value="Genomic_DNA"/>
</dbReference>
<reference evidence="1 3" key="1">
    <citation type="journal article" date="2014" name="Int. J. Syst. Evol. Microbiol.">
        <title>Bradyrhizobium ottawaense sp. nov., a symbiotic nitrogen fixing bacterium from root nodules of soybeans in Canada.</title>
        <authorList>
            <person name="Yu X."/>
            <person name="Cloutier S."/>
            <person name="Tambong J.T."/>
            <person name="Bromfield E.S."/>
        </authorList>
    </citation>
    <scope>NUCLEOTIDE SEQUENCE [LARGE SCALE GENOMIC DNA]</scope>
    <source>
        <strain evidence="1 3">OO99</strain>
    </source>
</reference>
<dbReference type="AlphaFoldDB" id="A0A2U8P1A7"/>